<evidence type="ECO:0000313" key="2">
    <source>
        <dbReference type="Proteomes" id="UP000001878"/>
    </source>
</evidence>
<gene>
    <name evidence="1" type="ORF">lb338_phage_184</name>
</gene>
<dbReference type="Proteomes" id="UP000001878">
    <property type="component" value="Segment"/>
</dbReference>
<evidence type="ECO:0000313" key="1">
    <source>
        <dbReference type="EMBL" id="ACO37105.1"/>
    </source>
</evidence>
<keyword evidence="2" id="KW-1185">Reference proteome</keyword>
<organism evidence="1 2">
    <name type="scientific">Lactobacillus phage Lb338-1</name>
    <dbReference type="NCBI Taxonomy" id="2892342"/>
    <lineage>
        <taxon>Viruses</taxon>
        <taxon>Duplodnaviria</taxon>
        <taxon>Heunggongvirae</taxon>
        <taxon>Uroviricota</taxon>
        <taxon>Caudoviricetes</taxon>
        <taxon>Herelleviridae</taxon>
        <taxon>Mooreparkvirus</taxon>
        <taxon>Mooreparkvirus Lb3381</taxon>
    </lineage>
</organism>
<proteinExistence type="predicted"/>
<dbReference type="GeneID" id="7751039"/>
<dbReference type="EMBL" id="FJ822135">
    <property type="protein sequence ID" value="ACO37105.1"/>
    <property type="molecule type" value="Genomic_DNA"/>
</dbReference>
<dbReference type="KEGG" id="vg:7751039"/>
<accession>C1KFU4</accession>
<dbReference type="RefSeq" id="YP_002790863.1">
    <property type="nucleotide sequence ID" value="NC_012530.1"/>
</dbReference>
<sequence length="257" mass="29339">MAYLGDAYPQGTCVDNSNNNHPHYLIMLPDDFLGTSVDLYSSHVPIEDKLNYFISEETLAPIPLAGYFKVRLSKMLEIAYHLWLSAMEEHAEKAILESLQMLDMALKGQKNNWDRAGRFERTVIRPFLSDLKHINDCYFGGNQLYGDPIPASLRKSHFQHEEPKRKPITLDALLPIAINMVNDSSIMKYPDLCDTTKSYITDCIKGISDGIEEYHEHIKKLDRANAVEKLSSYQKNAFDSIKTIDILPKHKHDKPLG</sequence>
<name>C1KFU4_9CAUD</name>
<reference evidence="1 2" key="1">
    <citation type="journal article" date="2009" name="Gene">
        <title>Genome of a virulent bacteriophage Lb338-1 that lyses the probiotic Lactobacillus paracasei cheese strain.</title>
        <authorList>
            <person name="Alemayehu D."/>
            <person name="Ross R.P."/>
            <person name="O'Sullivan O."/>
            <person name="Coffey A."/>
            <person name="Stanton C."/>
            <person name="Fitzgerald G.F."/>
            <person name="McAuliffe O."/>
        </authorList>
    </citation>
    <scope>NUCLEOTIDE SEQUENCE [LARGE SCALE GENOMIC DNA]</scope>
    <source>
        <strain evidence="1">Lb338-1</strain>
    </source>
</reference>
<protein>
    <submittedName>
        <fullName evidence="1">Uncharacterized protein</fullName>
    </submittedName>
</protein>